<protein>
    <submittedName>
        <fullName evidence="2">Uncharacterized protein</fullName>
    </submittedName>
</protein>
<reference evidence="2" key="1">
    <citation type="submission" date="2019-12" db="EMBL/GenBank/DDBJ databases">
        <title>An insight into the sialome of adult female Ixodes ricinus ticks feeding for 6 days.</title>
        <authorList>
            <person name="Perner J."/>
            <person name="Ribeiro J.M.C."/>
        </authorList>
    </citation>
    <scope>NUCLEOTIDE SEQUENCE</scope>
    <source>
        <strain evidence="2">Semi-engorged</strain>
        <tissue evidence="2">Salivary glands</tissue>
    </source>
</reference>
<accession>A0A6B0UF95</accession>
<feature type="transmembrane region" description="Helical" evidence="1">
    <location>
        <begin position="45"/>
        <end position="61"/>
    </location>
</feature>
<evidence type="ECO:0000256" key="1">
    <source>
        <dbReference type="SAM" id="Phobius"/>
    </source>
</evidence>
<proteinExistence type="predicted"/>
<keyword evidence="1" id="KW-0812">Transmembrane</keyword>
<evidence type="ECO:0000313" key="2">
    <source>
        <dbReference type="EMBL" id="MXU85303.1"/>
    </source>
</evidence>
<keyword evidence="1" id="KW-0472">Membrane</keyword>
<name>A0A6B0UF95_IXORI</name>
<organism evidence="2">
    <name type="scientific">Ixodes ricinus</name>
    <name type="common">Common tick</name>
    <name type="synonym">Acarus ricinus</name>
    <dbReference type="NCBI Taxonomy" id="34613"/>
    <lineage>
        <taxon>Eukaryota</taxon>
        <taxon>Metazoa</taxon>
        <taxon>Ecdysozoa</taxon>
        <taxon>Arthropoda</taxon>
        <taxon>Chelicerata</taxon>
        <taxon>Arachnida</taxon>
        <taxon>Acari</taxon>
        <taxon>Parasitiformes</taxon>
        <taxon>Ixodida</taxon>
        <taxon>Ixodoidea</taxon>
        <taxon>Ixodidae</taxon>
        <taxon>Ixodinae</taxon>
        <taxon>Ixodes</taxon>
    </lineage>
</organism>
<keyword evidence="1" id="KW-1133">Transmembrane helix</keyword>
<feature type="transmembrane region" description="Helical" evidence="1">
    <location>
        <begin position="21"/>
        <end position="39"/>
    </location>
</feature>
<dbReference type="AlphaFoldDB" id="A0A6B0UF95"/>
<sequence>MTSKICSKEARRINNIKTETLLSTFRSSSLCTVILHQLTMLVGDFFMALTSFICFGPYLYFNAQYLTRRLTSTTQRSRKLLKYTI</sequence>
<dbReference type="EMBL" id="GIFC01003220">
    <property type="protein sequence ID" value="MXU85303.1"/>
    <property type="molecule type" value="Transcribed_RNA"/>
</dbReference>